<dbReference type="GO" id="GO:0046464">
    <property type="term" value="P:acylglycerol catabolic process"/>
    <property type="evidence" value="ECO:0007669"/>
    <property type="project" value="TreeGrafter"/>
</dbReference>
<evidence type="ECO:0000313" key="2">
    <source>
        <dbReference type="EMBL" id="NQV66144.1"/>
    </source>
</evidence>
<evidence type="ECO:0000313" key="3">
    <source>
        <dbReference type="Proteomes" id="UP000754644"/>
    </source>
</evidence>
<dbReference type="SUPFAM" id="SSF53474">
    <property type="entry name" value="alpha/beta-Hydrolases"/>
    <property type="match status" value="1"/>
</dbReference>
<dbReference type="GO" id="GO:0047372">
    <property type="term" value="F:monoacylglycerol lipase activity"/>
    <property type="evidence" value="ECO:0007669"/>
    <property type="project" value="TreeGrafter"/>
</dbReference>
<dbReference type="AlphaFoldDB" id="A0A972VZD0"/>
<organism evidence="2 3">
    <name type="scientific">SAR86 cluster bacterium</name>
    <dbReference type="NCBI Taxonomy" id="2030880"/>
    <lineage>
        <taxon>Bacteria</taxon>
        <taxon>Pseudomonadati</taxon>
        <taxon>Pseudomonadota</taxon>
        <taxon>Gammaproteobacteria</taxon>
        <taxon>SAR86 cluster</taxon>
    </lineage>
</organism>
<dbReference type="GO" id="GO:0016020">
    <property type="term" value="C:membrane"/>
    <property type="evidence" value="ECO:0007669"/>
    <property type="project" value="TreeGrafter"/>
</dbReference>
<proteinExistence type="predicted"/>
<name>A0A972VZD0_9GAMM</name>
<protein>
    <submittedName>
        <fullName evidence="2">Alpha/beta hydrolase</fullName>
    </submittedName>
</protein>
<dbReference type="PANTHER" id="PTHR43798:SF33">
    <property type="entry name" value="HYDROLASE, PUTATIVE (AFU_ORTHOLOGUE AFUA_2G14860)-RELATED"/>
    <property type="match status" value="1"/>
</dbReference>
<dbReference type="InterPro" id="IPR000073">
    <property type="entry name" value="AB_hydrolase_1"/>
</dbReference>
<dbReference type="EMBL" id="JABMOJ010000466">
    <property type="protein sequence ID" value="NQV66144.1"/>
    <property type="molecule type" value="Genomic_DNA"/>
</dbReference>
<comment type="caution">
    <text evidence="2">The sequence shown here is derived from an EMBL/GenBank/DDBJ whole genome shotgun (WGS) entry which is preliminary data.</text>
</comment>
<gene>
    <name evidence="2" type="ORF">HQ497_12350</name>
</gene>
<reference evidence="2" key="1">
    <citation type="submission" date="2020-05" db="EMBL/GenBank/DDBJ databases">
        <title>Sulfur intermediates as new biogeochemical hubs in an aquatic model microbial ecosystem.</title>
        <authorList>
            <person name="Vigneron A."/>
        </authorList>
    </citation>
    <scope>NUCLEOTIDE SEQUENCE</scope>
    <source>
        <strain evidence="2">Bin.250</strain>
    </source>
</reference>
<accession>A0A972VZD0</accession>
<dbReference type="InterPro" id="IPR050266">
    <property type="entry name" value="AB_hydrolase_sf"/>
</dbReference>
<evidence type="ECO:0000259" key="1">
    <source>
        <dbReference type="Pfam" id="PF12697"/>
    </source>
</evidence>
<dbReference type="Proteomes" id="UP000754644">
    <property type="component" value="Unassembled WGS sequence"/>
</dbReference>
<feature type="domain" description="AB hydrolase-1" evidence="1">
    <location>
        <begin position="51"/>
        <end position="295"/>
    </location>
</feature>
<dbReference type="Gene3D" id="3.40.50.1820">
    <property type="entry name" value="alpha/beta hydrolase"/>
    <property type="match status" value="1"/>
</dbReference>
<dbReference type="PANTHER" id="PTHR43798">
    <property type="entry name" value="MONOACYLGLYCEROL LIPASE"/>
    <property type="match status" value="1"/>
</dbReference>
<dbReference type="Pfam" id="PF12697">
    <property type="entry name" value="Abhydrolase_6"/>
    <property type="match status" value="1"/>
</dbReference>
<dbReference type="InterPro" id="IPR029058">
    <property type="entry name" value="AB_hydrolase_fold"/>
</dbReference>
<sequence length="309" mass="33925">MNPPAPERPAVAPLPTWYQRALDVPSEACDVIVDGCTIHYVTWGEVGKPGIVLLHGSNAHLEWWRMVAPFLADHFRVAAMDFSGAGDSGWRDAYSGAQFAREVMGVARAAELGDKPYVVGHSFGGSVTLETGYLFGAQLGGIITLDFTIASPAQADEFAEFRRQRRAEPVRPTRVYADRAAALARFRLMPEQTCQYPGIVEHVGQNGIRAVEGGWTWKFDPGMFKHLTMEAPGDPDRKTKLLNLACPVALIMAEQSLDYSQGSLAYTRELTDGVIPMLTIPNTSHHLMFDEPLAVTTAIKSLLLAWQLN</sequence>
<keyword evidence="2" id="KW-0378">Hydrolase</keyword>